<dbReference type="EMBL" id="PPCN01000001">
    <property type="protein sequence ID" value="POF33870.1"/>
    <property type="molecule type" value="Genomic_DNA"/>
</dbReference>
<protein>
    <submittedName>
        <fullName evidence="3">Nitrogen fixation protein NifZ</fullName>
    </submittedName>
</protein>
<evidence type="ECO:0000313" key="3">
    <source>
        <dbReference type="EMBL" id="POF33870.1"/>
    </source>
</evidence>
<dbReference type="Pfam" id="PF04319">
    <property type="entry name" value="NifZ"/>
    <property type="match status" value="1"/>
</dbReference>
<keyword evidence="4" id="KW-1185">Reference proteome</keyword>
<dbReference type="GO" id="GO:0009399">
    <property type="term" value="P:nitrogen fixation"/>
    <property type="evidence" value="ECO:0007669"/>
    <property type="project" value="InterPro"/>
</dbReference>
<accession>A0A2S3V1X1</accession>
<organism evidence="3 4">
    <name type="scientific">Roseibium marinum</name>
    <dbReference type="NCBI Taxonomy" id="281252"/>
    <lineage>
        <taxon>Bacteria</taxon>
        <taxon>Pseudomonadati</taxon>
        <taxon>Pseudomonadota</taxon>
        <taxon>Alphaproteobacteria</taxon>
        <taxon>Hyphomicrobiales</taxon>
        <taxon>Stappiaceae</taxon>
        <taxon>Roseibium</taxon>
    </lineage>
</organism>
<dbReference type="InterPro" id="IPR007415">
    <property type="entry name" value="Nitrogenase_MoFe_mat_NifZ"/>
</dbReference>
<comment type="caution">
    <text evidence="3">The sequence shown here is derived from an EMBL/GenBank/DDBJ whole genome shotgun (WGS) entry which is preliminary data.</text>
</comment>
<dbReference type="Proteomes" id="UP000236959">
    <property type="component" value="Unassembled WGS sequence"/>
</dbReference>
<comment type="similarity">
    <text evidence="1">Belongs to the NifZ family.</text>
</comment>
<reference evidence="3 4" key="1">
    <citation type="submission" date="2018-01" db="EMBL/GenBank/DDBJ databases">
        <title>Genomic Encyclopedia of Archaeal and Bacterial Type Strains, Phase II (KMG-II): from individual species to whole genera.</title>
        <authorList>
            <person name="Goeker M."/>
        </authorList>
    </citation>
    <scope>NUCLEOTIDE SEQUENCE [LARGE SCALE GENOMIC DNA]</scope>
    <source>
        <strain evidence="3 4">DSM 17023</strain>
    </source>
</reference>
<evidence type="ECO:0000313" key="4">
    <source>
        <dbReference type="Proteomes" id="UP000236959"/>
    </source>
</evidence>
<sequence>MSDSQNPFIGNLPIEPRTPKYDWGQRVRAMVDLQNDGSYPDAPEDALLVAVGDLGEVVQVGMHTDTNTPVYMVEFDGPKVVGCLEEEISLV</sequence>
<dbReference type="OrthoDB" id="5297316at2"/>
<gene>
    <name evidence="3" type="ORF">CLV41_101319</name>
</gene>
<dbReference type="RefSeq" id="WP_103220525.1">
    <property type="nucleotide sequence ID" value="NZ_PPCN01000001.1"/>
</dbReference>
<dbReference type="AlphaFoldDB" id="A0A2S3V1X1"/>
<evidence type="ECO:0000256" key="1">
    <source>
        <dbReference type="ARBA" id="ARBA00008027"/>
    </source>
</evidence>
<name>A0A2S3V1X1_9HYPH</name>
<evidence type="ECO:0000256" key="2">
    <source>
        <dbReference type="ARBA" id="ARBA00023231"/>
    </source>
</evidence>
<proteinExistence type="inferred from homology"/>
<keyword evidence="2" id="KW-0535">Nitrogen fixation</keyword>